<accession>A0A1J5TGU8</accession>
<dbReference type="PANTHER" id="PTHR30632:SF14">
    <property type="entry name" value="TUNGSTATE_MOLYBDATE_CHROMATE-BINDING PROTEIN MODA"/>
    <property type="match status" value="1"/>
</dbReference>
<name>A0A1J5TGU8_9ZZZZ</name>
<dbReference type="SUPFAM" id="SSF53850">
    <property type="entry name" value="Periplasmic binding protein-like II"/>
    <property type="match status" value="1"/>
</dbReference>
<dbReference type="Pfam" id="PF13531">
    <property type="entry name" value="SBP_bac_11"/>
    <property type="match status" value="1"/>
</dbReference>
<evidence type="ECO:0000256" key="1">
    <source>
        <dbReference type="ARBA" id="ARBA00022723"/>
    </source>
</evidence>
<comment type="caution">
    <text evidence="3">The sequence shown here is derived from an EMBL/GenBank/DDBJ whole genome shotgun (WGS) entry which is preliminary data.</text>
</comment>
<dbReference type="InterPro" id="IPR050682">
    <property type="entry name" value="ModA/WtpA"/>
</dbReference>
<dbReference type="InterPro" id="IPR044084">
    <property type="entry name" value="AvModA-like_subst-bd"/>
</dbReference>
<dbReference type="GO" id="GO:0046872">
    <property type="term" value="F:metal ion binding"/>
    <property type="evidence" value="ECO:0007669"/>
    <property type="project" value="UniProtKB-KW"/>
</dbReference>
<dbReference type="GO" id="GO:0030973">
    <property type="term" value="F:molybdate ion binding"/>
    <property type="evidence" value="ECO:0007669"/>
    <property type="project" value="InterPro"/>
</dbReference>
<dbReference type="EMBL" id="MLJW01000009">
    <property type="protein sequence ID" value="OIR15408.1"/>
    <property type="molecule type" value="Genomic_DNA"/>
</dbReference>
<evidence type="ECO:0000256" key="2">
    <source>
        <dbReference type="ARBA" id="ARBA00022729"/>
    </source>
</evidence>
<dbReference type="InterPro" id="IPR005950">
    <property type="entry name" value="ModA"/>
</dbReference>
<protein>
    <submittedName>
        <fullName evidence="3">Molybdate-binding periplasmic protein</fullName>
    </submittedName>
</protein>
<proteinExistence type="predicted"/>
<sequence>MQISLRGPIFIIVFLLCGLMSLPVRAGEVSVAVASDFAAPMERLVPLFQKDSGHTVKVGVATSGKLYAQLKGGVVFDVFLSADEETPKRLLQEGLAVAGSRFVYATGRLVLWSAQPDFVDDKGAVLNKGNFNMLAIVNPWYSPYGVAAKETLTKLTMWNSIQEKLSKGENVTQTYQLAVTEKADLAFIPISQVMRDGKVTQGSWWLVPSELHKPILQSAVLMSGAKDQAAAKAFLAFLKSEKARAVMHGFGYELP</sequence>
<dbReference type="PIRSF" id="PIRSF004846">
    <property type="entry name" value="ModA"/>
    <property type="match status" value="1"/>
</dbReference>
<dbReference type="NCBIfam" id="TIGR01256">
    <property type="entry name" value="modA"/>
    <property type="match status" value="1"/>
</dbReference>
<dbReference type="CDD" id="cd13539">
    <property type="entry name" value="PBP2_AvModA"/>
    <property type="match status" value="1"/>
</dbReference>
<gene>
    <name evidence="3" type="primary">modA_2</name>
    <name evidence="3" type="ORF">GALL_37300</name>
</gene>
<keyword evidence="2" id="KW-0732">Signal</keyword>
<dbReference type="GO" id="GO:0015689">
    <property type="term" value="P:molybdate ion transport"/>
    <property type="evidence" value="ECO:0007669"/>
    <property type="project" value="InterPro"/>
</dbReference>
<keyword evidence="1" id="KW-0479">Metal-binding</keyword>
<evidence type="ECO:0000313" key="3">
    <source>
        <dbReference type="EMBL" id="OIR15408.1"/>
    </source>
</evidence>
<reference evidence="3" key="1">
    <citation type="submission" date="2016-10" db="EMBL/GenBank/DDBJ databases">
        <title>Sequence of Gallionella enrichment culture.</title>
        <authorList>
            <person name="Poehlein A."/>
            <person name="Muehling M."/>
            <person name="Daniel R."/>
        </authorList>
    </citation>
    <scope>NUCLEOTIDE SEQUENCE</scope>
</reference>
<organism evidence="3">
    <name type="scientific">mine drainage metagenome</name>
    <dbReference type="NCBI Taxonomy" id="410659"/>
    <lineage>
        <taxon>unclassified sequences</taxon>
        <taxon>metagenomes</taxon>
        <taxon>ecological metagenomes</taxon>
    </lineage>
</organism>
<dbReference type="PANTHER" id="PTHR30632">
    <property type="entry name" value="MOLYBDATE-BINDING PERIPLASMIC PROTEIN"/>
    <property type="match status" value="1"/>
</dbReference>
<dbReference type="Gene3D" id="3.40.190.10">
    <property type="entry name" value="Periplasmic binding protein-like II"/>
    <property type="match status" value="2"/>
</dbReference>
<dbReference type="AlphaFoldDB" id="A0A1J5TGU8"/>